<sequence length="282" mass="31801">MLWHYHCPDCGQPLEVEWARHKEETVCRKCRSRHYPPTPDEDPFAYIAGARWPPELEQIVIAHKGAVCSAPGCFRTYNTLTLKKPISKGGRISVDNLIPVCTHHARDKGEQDYEEWIQNLRERELNEQLAAVTLPMVQAETPPAESAETVPLAGYVQLISRESNTRLMPLPENRPVVMAPFLRGAVRRLVFDYEWEARGGGEVKVYLVAWPRGEEPRLDFLESEEFAGLKAVKEHWAERDARGEGCVTLELPPAPMGRWTAAVVMEGNGAFAIKEFVLAGCD</sequence>
<accession>A0A7C3F231</accession>
<comment type="caution">
    <text evidence="2">The sequence shown here is derived from an EMBL/GenBank/DDBJ whole genome shotgun (WGS) entry which is preliminary data.</text>
</comment>
<dbReference type="EMBL" id="DSTU01000006">
    <property type="protein sequence ID" value="HFJ54007.1"/>
    <property type="molecule type" value="Genomic_DNA"/>
</dbReference>
<name>A0A7C3F231_UNCW3</name>
<protein>
    <submittedName>
        <fullName evidence="2">Uncharacterized protein</fullName>
    </submittedName>
</protein>
<proteinExistence type="predicted"/>
<gene>
    <name evidence="1" type="ORF">ENP94_00515</name>
    <name evidence="2" type="ORF">ENS16_04880</name>
</gene>
<dbReference type="CDD" id="cd00085">
    <property type="entry name" value="HNHc"/>
    <property type="match status" value="1"/>
</dbReference>
<dbReference type="InterPro" id="IPR003615">
    <property type="entry name" value="HNH_nuc"/>
</dbReference>
<dbReference type="Gene3D" id="1.10.30.50">
    <property type="match status" value="1"/>
</dbReference>
<dbReference type="AlphaFoldDB" id="A0A7C3F231"/>
<evidence type="ECO:0000313" key="1">
    <source>
        <dbReference type="EMBL" id="HEA86477.1"/>
    </source>
</evidence>
<evidence type="ECO:0000313" key="2">
    <source>
        <dbReference type="EMBL" id="HFJ54007.1"/>
    </source>
</evidence>
<organism evidence="2">
    <name type="scientific">candidate division WOR-3 bacterium</name>
    <dbReference type="NCBI Taxonomy" id="2052148"/>
    <lineage>
        <taxon>Bacteria</taxon>
        <taxon>Bacteria division WOR-3</taxon>
    </lineage>
</organism>
<dbReference type="EMBL" id="DSLG01000002">
    <property type="protein sequence ID" value="HEA86477.1"/>
    <property type="molecule type" value="Genomic_DNA"/>
</dbReference>
<reference evidence="2" key="1">
    <citation type="journal article" date="2020" name="mSystems">
        <title>Genome- and Community-Level Interaction Insights into Carbon Utilization and Element Cycling Functions of Hydrothermarchaeota in Hydrothermal Sediment.</title>
        <authorList>
            <person name="Zhou Z."/>
            <person name="Liu Y."/>
            <person name="Xu W."/>
            <person name="Pan J."/>
            <person name="Luo Z.H."/>
            <person name="Li M."/>
        </authorList>
    </citation>
    <scope>NUCLEOTIDE SEQUENCE [LARGE SCALE GENOMIC DNA]</scope>
    <source>
        <strain evidence="1">SpSt-265</strain>
        <strain evidence="2">SpSt-465</strain>
    </source>
</reference>